<dbReference type="PANTHER" id="PTHR28605">
    <property type="entry name" value="CTF8, CHROMOSOME TRANSMISSION FIDELITY FACTOR 8 HOMOLOG (S. CEREVISIAE)"/>
    <property type="match status" value="1"/>
</dbReference>
<feature type="region of interest" description="Disordered" evidence="7">
    <location>
        <begin position="1"/>
        <end position="26"/>
    </location>
</feature>
<dbReference type="GO" id="GO:0031390">
    <property type="term" value="C:Ctf18 RFC-like complex"/>
    <property type="evidence" value="ECO:0007669"/>
    <property type="project" value="InterPro"/>
</dbReference>
<dbReference type="FunCoup" id="A0A1Y2DY26">
    <property type="interactions" value="53"/>
</dbReference>
<name>A0A1Y2DY26_9PEZI</name>
<dbReference type="RefSeq" id="XP_040715567.1">
    <property type="nucleotide sequence ID" value="XM_040856001.1"/>
</dbReference>
<dbReference type="AlphaFoldDB" id="A0A1Y2DY26"/>
<evidence type="ECO:0000256" key="3">
    <source>
        <dbReference type="ARBA" id="ARBA00023125"/>
    </source>
</evidence>
<protein>
    <submittedName>
        <fullName evidence="8">Ctf8-domain-containing protein</fullName>
    </submittedName>
</protein>
<dbReference type="OrthoDB" id="121932at2759"/>
<dbReference type="Proteomes" id="UP000193689">
    <property type="component" value="Unassembled WGS sequence"/>
</dbReference>
<evidence type="ECO:0000256" key="1">
    <source>
        <dbReference type="ARBA" id="ARBA00004123"/>
    </source>
</evidence>
<dbReference type="Pfam" id="PF09696">
    <property type="entry name" value="Ctf8"/>
    <property type="match status" value="1"/>
</dbReference>
<evidence type="ECO:0000256" key="4">
    <source>
        <dbReference type="ARBA" id="ARBA00023242"/>
    </source>
</evidence>
<sequence>MSSSVKLYPHNSDGQAPPTSPLPQLINTPSGLAILELQGTINLPATESEDGIRTEEVSVGRIFFPDYNPNTLDPSNTTWMKRVHLYVGLHQRLTGEVKKLPKALAVIRKRGKTEDGDEEMTDATAGIKTEELEVVEIVKYKLAFSNRPEPVGATMGTAVGIT</sequence>
<reference evidence="8 9" key="1">
    <citation type="submission" date="2016-07" db="EMBL/GenBank/DDBJ databases">
        <title>Pervasive Adenine N6-methylation of Active Genes in Fungi.</title>
        <authorList>
            <consortium name="DOE Joint Genome Institute"/>
            <person name="Mondo S.J."/>
            <person name="Dannebaum R.O."/>
            <person name="Kuo R.C."/>
            <person name="Labutti K."/>
            <person name="Haridas S."/>
            <person name="Kuo A."/>
            <person name="Salamov A."/>
            <person name="Ahrendt S.R."/>
            <person name="Lipzen A."/>
            <person name="Sullivan W."/>
            <person name="Andreopoulos W.B."/>
            <person name="Clum A."/>
            <person name="Lindquist E."/>
            <person name="Daum C."/>
            <person name="Ramamoorthy G.K."/>
            <person name="Gryganskyi A."/>
            <person name="Culley D."/>
            <person name="Magnuson J.K."/>
            <person name="James T.Y."/>
            <person name="O'Malley M.A."/>
            <person name="Stajich J.E."/>
            <person name="Spatafora J.W."/>
            <person name="Visel A."/>
            <person name="Grigoriev I.V."/>
        </authorList>
    </citation>
    <scope>NUCLEOTIDE SEQUENCE [LARGE SCALE GENOMIC DNA]</scope>
    <source>
        <strain evidence="8 9">CBS 129021</strain>
    </source>
</reference>
<keyword evidence="3" id="KW-0238">DNA-binding</keyword>
<keyword evidence="9" id="KW-1185">Reference proteome</keyword>
<evidence type="ECO:0000256" key="6">
    <source>
        <dbReference type="ARBA" id="ARBA00038447"/>
    </source>
</evidence>
<proteinExistence type="inferred from homology"/>
<dbReference type="STRING" id="1141098.A0A1Y2DY26"/>
<dbReference type="InParanoid" id="A0A1Y2DY26"/>
<evidence type="ECO:0000313" key="9">
    <source>
        <dbReference type="Proteomes" id="UP000193689"/>
    </source>
</evidence>
<dbReference type="GO" id="GO:0003677">
    <property type="term" value="F:DNA binding"/>
    <property type="evidence" value="ECO:0007669"/>
    <property type="project" value="UniProtKB-KW"/>
</dbReference>
<keyword evidence="5" id="KW-0131">Cell cycle</keyword>
<dbReference type="GeneID" id="63772213"/>
<accession>A0A1Y2DY26</accession>
<gene>
    <name evidence="8" type="ORF">BCR38DRAFT_343110</name>
</gene>
<keyword evidence="4" id="KW-0539">Nucleus</keyword>
<organism evidence="8 9">
    <name type="scientific">Pseudomassariella vexata</name>
    <dbReference type="NCBI Taxonomy" id="1141098"/>
    <lineage>
        <taxon>Eukaryota</taxon>
        <taxon>Fungi</taxon>
        <taxon>Dikarya</taxon>
        <taxon>Ascomycota</taxon>
        <taxon>Pezizomycotina</taxon>
        <taxon>Sordariomycetes</taxon>
        <taxon>Xylariomycetidae</taxon>
        <taxon>Amphisphaeriales</taxon>
        <taxon>Pseudomassariaceae</taxon>
        <taxon>Pseudomassariella</taxon>
    </lineage>
</organism>
<comment type="caution">
    <text evidence="8">The sequence shown here is derived from an EMBL/GenBank/DDBJ whole genome shotgun (WGS) entry which is preliminary data.</text>
</comment>
<keyword evidence="2" id="KW-0235">DNA replication</keyword>
<comment type="subcellular location">
    <subcellularLocation>
        <location evidence="1">Nucleus</location>
    </subcellularLocation>
</comment>
<evidence type="ECO:0000313" key="8">
    <source>
        <dbReference type="EMBL" id="ORY64153.1"/>
    </source>
</evidence>
<evidence type="ECO:0000256" key="7">
    <source>
        <dbReference type="SAM" id="MobiDB-lite"/>
    </source>
</evidence>
<dbReference type="InterPro" id="IPR018607">
    <property type="entry name" value="Ctf8"/>
</dbReference>
<dbReference type="PANTHER" id="PTHR28605:SF1">
    <property type="entry name" value="CHROMOSOME TRANSMISSION FIDELITY FACTOR 8"/>
    <property type="match status" value="1"/>
</dbReference>
<dbReference type="GO" id="GO:0006260">
    <property type="term" value="P:DNA replication"/>
    <property type="evidence" value="ECO:0007669"/>
    <property type="project" value="UniProtKB-KW"/>
</dbReference>
<evidence type="ECO:0000256" key="5">
    <source>
        <dbReference type="ARBA" id="ARBA00023306"/>
    </source>
</evidence>
<evidence type="ECO:0000256" key="2">
    <source>
        <dbReference type="ARBA" id="ARBA00022705"/>
    </source>
</evidence>
<comment type="similarity">
    <text evidence="6">Belongs to the CTF8 family.</text>
</comment>
<dbReference type="EMBL" id="MCFJ01000007">
    <property type="protein sequence ID" value="ORY64153.1"/>
    <property type="molecule type" value="Genomic_DNA"/>
</dbReference>
<dbReference type="GO" id="GO:0007064">
    <property type="term" value="P:mitotic sister chromatid cohesion"/>
    <property type="evidence" value="ECO:0007669"/>
    <property type="project" value="InterPro"/>
</dbReference>